<keyword evidence="4" id="KW-1185">Reference proteome</keyword>
<dbReference type="OrthoDB" id="6504538at2759"/>
<evidence type="ECO:0000313" key="3">
    <source>
        <dbReference type="EnsemblMetazoa" id="KAF7491321.1"/>
    </source>
</evidence>
<name>A0A834R771_SARSC</name>
<dbReference type="EMBL" id="WVUK01000060">
    <property type="protein sequence ID" value="KAF7491321.1"/>
    <property type="molecule type" value="Genomic_DNA"/>
</dbReference>
<dbReference type="EnsemblMetazoa" id="SSS_4277s_mrna">
    <property type="protein sequence ID" value="KAF7491321.1"/>
    <property type="gene ID" value="SSS_4277"/>
</dbReference>
<accession>A0A834R771</accession>
<evidence type="ECO:0000313" key="4">
    <source>
        <dbReference type="Proteomes" id="UP000070412"/>
    </source>
</evidence>
<organism evidence="2">
    <name type="scientific">Sarcoptes scabiei</name>
    <name type="common">Itch mite</name>
    <name type="synonym">Acarus scabiei</name>
    <dbReference type="NCBI Taxonomy" id="52283"/>
    <lineage>
        <taxon>Eukaryota</taxon>
        <taxon>Metazoa</taxon>
        <taxon>Ecdysozoa</taxon>
        <taxon>Arthropoda</taxon>
        <taxon>Chelicerata</taxon>
        <taxon>Arachnida</taxon>
        <taxon>Acari</taxon>
        <taxon>Acariformes</taxon>
        <taxon>Sarcoptiformes</taxon>
        <taxon>Astigmata</taxon>
        <taxon>Psoroptidia</taxon>
        <taxon>Sarcoptoidea</taxon>
        <taxon>Sarcoptidae</taxon>
        <taxon>Sarcoptinae</taxon>
        <taxon>Sarcoptes</taxon>
    </lineage>
</organism>
<gene>
    <name evidence="2" type="ORF">SSS_4277</name>
</gene>
<proteinExistence type="predicted"/>
<feature type="compositionally biased region" description="Low complexity" evidence="1">
    <location>
        <begin position="313"/>
        <end position="330"/>
    </location>
</feature>
<evidence type="ECO:0008006" key="5">
    <source>
        <dbReference type="Google" id="ProtNLM"/>
    </source>
</evidence>
<feature type="compositionally biased region" description="Basic and acidic residues" evidence="1">
    <location>
        <begin position="220"/>
        <end position="236"/>
    </location>
</feature>
<feature type="region of interest" description="Disordered" evidence="1">
    <location>
        <begin position="309"/>
        <end position="330"/>
    </location>
</feature>
<feature type="region of interest" description="Disordered" evidence="1">
    <location>
        <begin position="214"/>
        <end position="237"/>
    </location>
</feature>
<dbReference type="Proteomes" id="UP000070412">
    <property type="component" value="Unassembled WGS sequence"/>
</dbReference>
<sequence length="477" mass="55344">MTPQTVLKLCFPKKIALFYFVAILNLFASFSRISRSQGIHGHHHTHIVRSQPPCPPCLDPHLIQHYRARKCHPIIPGGCRCPSRFNCHEFFDENNDGVLQSMHSRSSKSSLFLNEKQNKNHSNGSFEGRSQSMFSNDEFDENFDKCFHDGNYYKIGDIVPTEDVCRICVCSYMFDGTLSIDCNTKIECPTRGASKVSEFYGYFTEHTPLFFQQQPRLRRRPYDDDHNHSDRDENGTDTKQAPLTLHCYDYYSHDQCCPRQECMPINSRTGRTIRPRKTCRFDGIEYNLGERIKLTNFFTRKLATKSNDLVTKNNNNNNNNNINIESGNNQSENGDDRYVSELLICNTCICTEQWNDSIGDNLTKLIEYLDDPNQISCRRKSCYLDFDLRFRRGCLPVYDHNKCCPIDFICPRTKKMALRVRGKDYGSKLCHFEGRKYPVGSKLYQTKNWAAECIDCECKVPPEFTCLKRKDCSTNKT</sequence>
<reference evidence="3" key="3">
    <citation type="submission" date="2022-06" db="UniProtKB">
        <authorList>
            <consortium name="EnsemblMetazoa"/>
        </authorList>
    </citation>
    <scope>IDENTIFICATION</scope>
</reference>
<evidence type="ECO:0000313" key="2">
    <source>
        <dbReference type="EMBL" id="KAF7491321.1"/>
    </source>
</evidence>
<reference evidence="4" key="1">
    <citation type="journal article" date="2020" name="PLoS Negl. Trop. Dis.">
        <title>High-quality nuclear genome for Sarcoptes scabiei-A critical resource for a neglected parasite.</title>
        <authorList>
            <person name="Korhonen P.K."/>
            <person name="Gasser R.B."/>
            <person name="Ma G."/>
            <person name="Wang T."/>
            <person name="Stroehlein A.J."/>
            <person name="Young N.D."/>
            <person name="Ang C.S."/>
            <person name="Fernando D.D."/>
            <person name="Lu H.C."/>
            <person name="Taylor S."/>
            <person name="Reynolds S.L."/>
            <person name="Mofiz E."/>
            <person name="Najaraj S.H."/>
            <person name="Gowda H."/>
            <person name="Madugundu A."/>
            <person name="Renuse S."/>
            <person name="Holt D."/>
            <person name="Pandey A."/>
            <person name="Papenfuss A.T."/>
            <person name="Fischer K."/>
        </authorList>
    </citation>
    <scope>NUCLEOTIDE SEQUENCE [LARGE SCALE GENOMIC DNA]</scope>
</reference>
<evidence type="ECO:0000256" key="1">
    <source>
        <dbReference type="SAM" id="MobiDB-lite"/>
    </source>
</evidence>
<reference evidence="2" key="2">
    <citation type="submission" date="2020-01" db="EMBL/GenBank/DDBJ databases">
        <authorList>
            <person name="Korhonen P.K.K."/>
            <person name="Guangxu M.G."/>
            <person name="Wang T.W."/>
            <person name="Stroehlein A.J.S."/>
            <person name="Young N.D."/>
            <person name="Ang C.-S.A."/>
            <person name="Fernando D.W.F."/>
            <person name="Lu H.L."/>
            <person name="Taylor S.T."/>
            <person name="Ehtesham M.E.M."/>
            <person name="Najaraj S.H.N."/>
            <person name="Harsha G.H.G."/>
            <person name="Madugundu A.M."/>
            <person name="Renuse S.R."/>
            <person name="Holt D.H."/>
            <person name="Pandey A.P."/>
            <person name="Papenfuss A.P."/>
            <person name="Gasser R.B.G."/>
            <person name="Fischer K.F."/>
        </authorList>
    </citation>
    <scope>NUCLEOTIDE SEQUENCE</scope>
    <source>
        <strain evidence="2">SSS_KF_BRIS2020</strain>
    </source>
</reference>
<protein>
    <recommendedName>
        <fullName evidence="5">VWFC domain-containing protein</fullName>
    </recommendedName>
</protein>
<dbReference type="AlphaFoldDB" id="A0A834R771"/>